<dbReference type="RefSeq" id="WP_143526332.1">
    <property type="nucleotide sequence ID" value="NZ_AP019791.1"/>
</dbReference>
<dbReference type="GO" id="GO:0006508">
    <property type="term" value="P:proteolysis"/>
    <property type="evidence" value="ECO:0007669"/>
    <property type="project" value="UniProtKB-KW"/>
</dbReference>
<protein>
    <submittedName>
        <fullName evidence="9">Endoglucanase</fullName>
    </submittedName>
</protein>
<evidence type="ECO:0000256" key="3">
    <source>
        <dbReference type="ARBA" id="ARBA00022670"/>
    </source>
</evidence>
<dbReference type="GO" id="GO:0046872">
    <property type="term" value="F:metal ion binding"/>
    <property type="evidence" value="ECO:0007669"/>
    <property type="project" value="UniProtKB-UniRule"/>
</dbReference>
<reference evidence="9" key="1">
    <citation type="journal article" date="2019" name="Microbiol. Resour. Announc.">
        <title>Complete Genome Sequence of Rubrobacter xylanophilus Strain AA3-22, Isolated from Arima Onsen in Japan.</title>
        <authorList>
            <person name="Tomariguchi N."/>
            <person name="Miyazaki K."/>
        </authorList>
    </citation>
    <scope>NUCLEOTIDE SEQUENCE [LARGE SCALE GENOMIC DNA]</scope>
    <source>
        <strain evidence="9">AA3-22</strain>
    </source>
</reference>
<feature type="binding site" evidence="8">
    <location>
        <position position="177"/>
    </location>
    <ligand>
        <name>Zn(2+)</name>
        <dbReference type="ChEBI" id="CHEBI:29105"/>
        <label>1</label>
    </ligand>
</feature>
<dbReference type="PANTHER" id="PTHR32481">
    <property type="entry name" value="AMINOPEPTIDASE"/>
    <property type="match status" value="1"/>
</dbReference>
<proteinExistence type="inferred from homology"/>
<dbReference type="OrthoDB" id="9772053at2"/>
<gene>
    <name evidence="9" type="ORF">RxyAA322_00110</name>
</gene>
<dbReference type="Proteomes" id="UP000318065">
    <property type="component" value="Chromosome"/>
</dbReference>
<dbReference type="InterPro" id="IPR051464">
    <property type="entry name" value="Peptidase_M42_aminopept"/>
</dbReference>
<dbReference type="Gene3D" id="2.40.30.40">
    <property type="entry name" value="Peptidase M42, domain 2"/>
    <property type="match status" value="1"/>
</dbReference>
<evidence type="ECO:0000256" key="8">
    <source>
        <dbReference type="PIRSR" id="PIRSR001123-2"/>
    </source>
</evidence>
<dbReference type="CDD" id="cd05656">
    <property type="entry name" value="M42_Frv"/>
    <property type="match status" value="1"/>
</dbReference>
<feature type="binding site" evidence="8">
    <location>
        <position position="232"/>
    </location>
    <ligand>
        <name>Zn(2+)</name>
        <dbReference type="ChEBI" id="CHEBI:29105"/>
        <label>1</label>
    </ligand>
</feature>
<comment type="similarity">
    <text evidence="1 6">Belongs to the peptidase M42 family.</text>
</comment>
<dbReference type="InterPro" id="IPR008007">
    <property type="entry name" value="Peptidase_M42"/>
</dbReference>
<name>A0A510HIH9_9ACTN</name>
<dbReference type="EMBL" id="AP019791">
    <property type="protein sequence ID" value="BBL78157.1"/>
    <property type="molecule type" value="Genomic_DNA"/>
</dbReference>
<comment type="cofactor">
    <cofactor evidence="8">
        <name>a divalent metal cation</name>
        <dbReference type="ChEBI" id="CHEBI:60240"/>
    </cofactor>
    <text evidence="8">Binds 2 divalent metal cations per subunit.</text>
</comment>
<dbReference type="PANTHER" id="PTHR32481:SF20">
    <property type="entry name" value="AMINOPEPTIDASE YSDC"/>
    <property type="match status" value="1"/>
</dbReference>
<keyword evidence="10" id="KW-1185">Reference proteome</keyword>
<dbReference type="AlphaFoldDB" id="A0A510HIH9"/>
<dbReference type="Gene3D" id="3.40.630.10">
    <property type="entry name" value="Zn peptidases"/>
    <property type="match status" value="1"/>
</dbReference>
<evidence type="ECO:0000256" key="6">
    <source>
        <dbReference type="PIRNR" id="PIRNR001123"/>
    </source>
</evidence>
<keyword evidence="2" id="KW-0031">Aminopeptidase</keyword>
<feature type="binding site" evidence="8">
    <location>
        <position position="319"/>
    </location>
    <ligand>
        <name>Zn(2+)</name>
        <dbReference type="ChEBI" id="CHEBI:29105"/>
        <label>2</label>
    </ligand>
</feature>
<dbReference type="PIRSF" id="PIRSF001123">
    <property type="entry name" value="PepA_GA"/>
    <property type="match status" value="1"/>
</dbReference>
<keyword evidence="5" id="KW-0378">Hydrolase</keyword>
<dbReference type="SUPFAM" id="SSF101821">
    <property type="entry name" value="Aminopeptidase/glucanase lid domain"/>
    <property type="match status" value="1"/>
</dbReference>
<feature type="active site" description="Proton acceptor" evidence="7">
    <location>
        <position position="209"/>
    </location>
</feature>
<organism evidence="9 10">
    <name type="scientific">Rubrobacter xylanophilus</name>
    <dbReference type="NCBI Taxonomy" id="49319"/>
    <lineage>
        <taxon>Bacteria</taxon>
        <taxon>Bacillati</taxon>
        <taxon>Actinomycetota</taxon>
        <taxon>Rubrobacteria</taxon>
        <taxon>Rubrobacterales</taxon>
        <taxon>Rubrobacteraceae</taxon>
        <taxon>Rubrobacter</taxon>
    </lineage>
</organism>
<keyword evidence="4 8" id="KW-0479">Metal-binding</keyword>
<dbReference type="Pfam" id="PF05343">
    <property type="entry name" value="Peptidase_M42"/>
    <property type="match status" value="1"/>
</dbReference>
<evidence type="ECO:0000256" key="5">
    <source>
        <dbReference type="ARBA" id="ARBA00022801"/>
    </source>
</evidence>
<sequence>MRKESYDFLKRLLSTPGPSGREEAVSRVWREEALRFAAEVRGDRMGNSFATLNPGGRPRVMLSGHIDEIGLIVTHVDEQGLIRFKGVGGWDPQVLVGQRVRIQTRDGEVFGVIGKKAVHVMEAEERKKVSEIKSLWIDVGAKDAEEARGMVRVGDVAVLDQEPLELPNGRLASRALDNRMGAFVVLEALRLLAGEELYAEVVAVATVQEEVGVYGARGAAFGLDPDVAIAVDVTHATDTPGIPKNEHGEHPLGGGPVIARASVLSPLVTDGLIEAAEREGIPYTLEADSSRTGTDADAIHLSRAGIATGLVSCPNRYMHSPNEMVELGDLEGCARLIASYVRSLGPDADYFVR</sequence>
<feature type="binding site" evidence="8">
    <location>
        <position position="177"/>
    </location>
    <ligand>
        <name>Zn(2+)</name>
        <dbReference type="ChEBI" id="CHEBI:29105"/>
        <label>2</label>
    </ligand>
</feature>
<evidence type="ECO:0000256" key="4">
    <source>
        <dbReference type="ARBA" id="ARBA00022723"/>
    </source>
</evidence>
<accession>A0A510HIH9</accession>
<feature type="binding site" evidence="8">
    <location>
        <position position="65"/>
    </location>
    <ligand>
        <name>Zn(2+)</name>
        <dbReference type="ChEBI" id="CHEBI:29105"/>
        <label>1</label>
    </ligand>
</feature>
<evidence type="ECO:0000313" key="10">
    <source>
        <dbReference type="Proteomes" id="UP000318065"/>
    </source>
</evidence>
<dbReference type="GO" id="GO:0004177">
    <property type="term" value="F:aminopeptidase activity"/>
    <property type="evidence" value="ECO:0007669"/>
    <property type="project" value="UniProtKB-UniRule"/>
</dbReference>
<dbReference type="InterPro" id="IPR023367">
    <property type="entry name" value="Peptidase_M42_dom2"/>
</dbReference>
<keyword evidence="3" id="KW-0645">Protease</keyword>
<dbReference type="SUPFAM" id="SSF53187">
    <property type="entry name" value="Zn-dependent exopeptidases"/>
    <property type="match status" value="1"/>
</dbReference>
<evidence type="ECO:0000256" key="1">
    <source>
        <dbReference type="ARBA" id="ARBA00006272"/>
    </source>
</evidence>
<evidence type="ECO:0000256" key="7">
    <source>
        <dbReference type="PIRSR" id="PIRSR001123-1"/>
    </source>
</evidence>
<evidence type="ECO:0000256" key="2">
    <source>
        <dbReference type="ARBA" id="ARBA00022438"/>
    </source>
</evidence>
<evidence type="ECO:0000313" key="9">
    <source>
        <dbReference type="EMBL" id="BBL78157.1"/>
    </source>
</evidence>
<feature type="binding site" evidence="8">
    <location>
        <position position="210"/>
    </location>
    <ligand>
        <name>Zn(2+)</name>
        <dbReference type="ChEBI" id="CHEBI:29105"/>
        <label>2</label>
    </ligand>
</feature>